<dbReference type="OrthoDB" id="9993796at2759"/>
<dbReference type="Proteomes" id="UP000036947">
    <property type="component" value="Unassembled WGS sequence"/>
</dbReference>
<dbReference type="SUPFAM" id="SSF54373">
    <property type="entry name" value="FAD-linked reductases, C-terminal domain"/>
    <property type="match status" value="1"/>
</dbReference>
<keyword evidence="2" id="KW-0285">Flavoprotein</keyword>
<dbReference type="SUPFAM" id="SSF51905">
    <property type="entry name" value="FAD/NAD(P)-binding domain"/>
    <property type="match status" value="1"/>
</dbReference>
<dbReference type="AlphaFoldDB" id="A0A0L0MXK8"/>
<sequence>MLNVLVVGAGMAGLSAAISLRRAGHRVHVYERSAMNNEVGAAINVPPNATRFLTAWGLDPVRWRFVLSRRVTFNDPFTLDVVAQMATVKTPSSVGGADLYYAHRVDLHSALKWMATREDGPGVPATIHLKSNVVRYDPMKPSIILEGGEEICGDVVVGADGIHSAAVEAVLGCKNQPVPPFHSNSCYRFLIPASTLEEDPETRFLNEDRDGWTRLFPHNDTKRRLVVYPCRNNTIHNFVGIFCDEDMKSGKKENWQASVDISHVLDKFSDHNPRLLKVVGKATDAKQWPLLYRHPLPTWRKGRMILAGDSAHPMLPHQGQGGAQGMEDGLALGVVLHGASTPEEIEKRLEVYERVRHNRASIIQILSNVGQDQSELIRDQLRQFMADDEIPTSPREIRKYSYGFDIVRTTVNAMRELDPGFQLPPDFFEGEVIGVPA</sequence>
<evidence type="ECO:0000256" key="4">
    <source>
        <dbReference type="ARBA" id="ARBA00023002"/>
    </source>
</evidence>
<dbReference type="EMBL" id="LFRF01000052">
    <property type="protein sequence ID" value="KND86592.1"/>
    <property type="molecule type" value="Genomic_DNA"/>
</dbReference>
<dbReference type="STRING" id="1163406.A0A0L0MXK8"/>
<dbReference type="PRINTS" id="PR00420">
    <property type="entry name" value="RNGMNOXGNASE"/>
</dbReference>
<organism evidence="7 8">
    <name type="scientific">Tolypocladium ophioglossoides (strain CBS 100239)</name>
    <name type="common">Snaketongue truffleclub</name>
    <name type="synonym">Elaphocordyceps ophioglossoides</name>
    <dbReference type="NCBI Taxonomy" id="1163406"/>
    <lineage>
        <taxon>Eukaryota</taxon>
        <taxon>Fungi</taxon>
        <taxon>Dikarya</taxon>
        <taxon>Ascomycota</taxon>
        <taxon>Pezizomycotina</taxon>
        <taxon>Sordariomycetes</taxon>
        <taxon>Hypocreomycetidae</taxon>
        <taxon>Hypocreales</taxon>
        <taxon>Ophiocordycipitaceae</taxon>
        <taxon>Tolypocladium</taxon>
    </lineage>
</organism>
<comment type="similarity">
    <text evidence="1">Belongs to the paxM FAD-dependent monooxygenase family.</text>
</comment>
<dbReference type="GO" id="GO:0004497">
    <property type="term" value="F:monooxygenase activity"/>
    <property type="evidence" value="ECO:0007669"/>
    <property type="project" value="UniProtKB-KW"/>
</dbReference>
<dbReference type="PANTHER" id="PTHR13789:SF215">
    <property type="entry name" value="FAD-BINDING DOMAIN-CONTAINING PROTEIN-RELATED"/>
    <property type="match status" value="1"/>
</dbReference>
<keyword evidence="5" id="KW-0503">Monooxygenase</keyword>
<keyword evidence="3" id="KW-0274">FAD</keyword>
<dbReference type="InterPro" id="IPR050493">
    <property type="entry name" value="FAD-dep_Monooxygenase_BioMet"/>
</dbReference>
<comment type="caution">
    <text evidence="7">The sequence shown here is derived from an EMBL/GenBank/DDBJ whole genome shotgun (WGS) entry which is preliminary data.</text>
</comment>
<dbReference type="InterPro" id="IPR036188">
    <property type="entry name" value="FAD/NAD-bd_sf"/>
</dbReference>
<gene>
    <name evidence="7" type="ORF">TOPH_08739</name>
</gene>
<dbReference type="Pfam" id="PF13450">
    <property type="entry name" value="NAD_binding_8"/>
    <property type="match status" value="1"/>
</dbReference>
<evidence type="ECO:0000259" key="6">
    <source>
        <dbReference type="Pfam" id="PF01494"/>
    </source>
</evidence>
<keyword evidence="4" id="KW-0560">Oxidoreductase</keyword>
<dbReference type="InterPro" id="IPR002938">
    <property type="entry name" value="FAD-bd"/>
</dbReference>
<feature type="domain" description="FAD-binding" evidence="6">
    <location>
        <begin position="150"/>
        <end position="361"/>
    </location>
</feature>
<dbReference type="Gene3D" id="3.50.50.60">
    <property type="entry name" value="FAD/NAD(P)-binding domain"/>
    <property type="match status" value="1"/>
</dbReference>
<evidence type="ECO:0000256" key="5">
    <source>
        <dbReference type="ARBA" id="ARBA00023033"/>
    </source>
</evidence>
<dbReference type="GO" id="GO:0071949">
    <property type="term" value="F:FAD binding"/>
    <property type="evidence" value="ECO:0007669"/>
    <property type="project" value="InterPro"/>
</dbReference>
<protein>
    <submittedName>
        <fullName evidence="7">3-hydroxybenzoate 6-hydroxylase 1</fullName>
    </submittedName>
</protein>
<keyword evidence="8" id="KW-1185">Reference proteome</keyword>
<dbReference type="PANTHER" id="PTHR13789">
    <property type="entry name" value="MONOOXYGENASE"/>
    <property type="match status" value="1"/>
</dbReference>
<evidence type="ECO:0000256" key="1">
    <source>
        <dbReference type="ARBA" id="ARBA00007992"/>
    </source>
</evidence>
<evidence type="ECO:0000313" key="7">
    <source>
        <dbReference type="EMBL" id="KND86592.1"/>
    </source>
</evidence>
<evidence type="ECO:0000256" key="2">
    <source>
        <dbReference type="ARBA" id="ARBA00022630"/>
    </source>
</evidence>
<evidence type="ECO:0000313" key="8">
    <source>
        <dbReference type="Proteomes" id="UP000036947"/>
    </source>
</evidence>
<proteinExistence type="inferred from homology"/>
<dbReference type="Pfam" id="PF01494">
    <property type="entry name" value="FAD_binding_3"/>
    <property type="match status" value="1"/>
</dbReference>
<reference evidence="7 8" key="1">
    <citation type="journal article" date="2015" name="BMC Genomics">
        <title>The genome of the truffle-parasite Tolypocladium ophioglossoides and the evolution of antifungal peptaibiotics.</title>
        <authorList>
            <person name="Quandt C.A."/>
            <person name="Bushley K.E."/>
            <person name="Spatafora J.W."/>
        </authorList>
    </citation>
    <scope>NUCLEOTIDE SEQUENCE [LARGE SCALE GENOMIC DNA]</scope>
    <source>
        <strain evidence="7 8">CBS 100239</strain>
    </source>
</reference>
<evidence type="ECO:0000256" key="3">
    <source>
        <dbReference type="ARBA" id="ARBA00022827"/>
    </source>
</evidence>
<accession>A0A0L0MXK8</accession>
<name>A0A0L0MXK8_TOLOC</name>